<dbReference type="SMART" id="SM00448">
    <property type="entry name" value="REC"/>
    <property type="match status" value="1"/>
</dbReference>
<dbReference type="InterPro" id="IPR011006">
    <property type="entry name" value="CheY-like_superfamily"/>
</dbReference>
<keyword evidence="3" id="KW-0805">Transcription regulation</keyword>
<dbReference type="InParanoid" id="D6Z2G0"/>
<keyword evidence="1 6" id="KW-0597">Phosphoprotein</keyword>
<dbReference type="GO" id="GO:0005829">
    <property type="term" value="C:cytosol"/>
    <property type="evidence" value="ECO:0007669"/>
    <property type="project" value="TreeGrafter"/>
</dbReference>
<dbReference type="InterPro" id="IPR001789">
    <property type="entry name" value="Sig_transdc_resp-reg_receiver"/>
</dbReference>
<dbReference type="GO" id="GO:0032993">
    <property type="term" value="C:protein-DNA complex"/>
    <property type="evidence" value="ECO:0007669"/>
    <property type="project" value="TreeGrafter"/>
</dbReference>
<evidence type="ECO:0000313" key="9">
    <source>
        <dbReference type="Proteomes" id="UP000001508"/>
    </source>
</evidence>
<dbReference type="KEGG" id="dak:DaAHT2_1037"/>
<keyword evidence="9" id="KW-1185">Reference proteome</keyword>
<dbReference type="RefSeq" id="WP_013163264.1">
    <property type="nucleotide sequence ID" value="NC_014216.1"/>
</dbReference>
<dbReference type="GO" id="GO:0006355">
    <property type="term" value="P:regulation of DNA-templated transcription"/>
    <property type="evidence" value="ECO:0007669"/>
    <property type="project" value="TreeGrafter"/>
</dbReference>
<keyword evidence="4" id="KW-0238">DNA-binding</keyword>
<sequence>MKVLIAEDSPVVRRGLQNFLEKWGYQPVETTNGKEAWQALMADPTIRLAILDWNLPEITGMQVCHQLRKKRLTPYVYVIIFSGRTSTEEQIAALEHGADDYLAKPAKPSLLKARLAVGRRLIEQLPG</sequence>
<dbReference type="PROSITE" id="PS50110">
    <property type="entry name" value="RESPONSE_REGULATORY"/>
    <property type="match status" value="1"/>
</dbReference>
<proteinExistence type="predicted"/>
<dbReference type="HOGENOM" id="CLU_000445_69_12_7"/>
<dbReference type="AlphaFoldDB" id="D6Z2G0"/>
<dbReference type="PANTHER" id="PTHR48111:SF1">
    <property type="entry name" value="TWO-COMPONENT RESPONSE REGULATOR ORR33"/>
    <property type="match status" value="1"/>
</dbReference>
<evidence type="ECO:0000256" key="4">
    <source>
        <dbReference type="ARBA" id="ARBA00023125"/>
    </source>
</evidence>
<protein>
    <submittedName>
        <fullName evidence="8">Response regulator receiver protein</fullName>
    </submittedName>
</protein>
<dbReference type="STRING" id="589865.DaAHT2_1037"/>
<dbReference type="Pfam" id="PF00072">
    <property type="entry name" value="Response_reg"/>
    <property type="match status" value="1"/>
</dbReference>
<dbReference type="GO" id="GO:0000976">
    <property type="term" value="F:transcription cis-regulatory region binding"/>
    <property type="evidence" value="ECO:0007669"/>
    <property type="project" value="TreeGrafter"/>
</dbReference>
<dbReference type="Gene3D" id="3.40.50.2300">
    <property type="match status" value="1"/>
</dbReference>
<evidence type="ECO:0000256" key="2">
    <source>
        <dbReference type="ARBA" id="ARBA00023012"/>
    </source>
</evidence>
<dbReference type="InterPro" id="IPR039420">
    <property type="entry name" value="WalR-like"/>
</dbReference>
<dbReference type="OrthoDB" id="9790791at2"/>
<dbReference type="Proteomes" id="UP000001508">
    <property type="component" value="Chromosome"/>
</dbReference>
<keyword evidence="5" id="KW-0804">Transcription</keyword>
<evidence type="ECO:0000256" key="6">
    <source>
        <dbReference type="PROSITE-ProRule" id="PRU00169"/>
    </source>
</evidence>
<dbReference type="eggNOG" id="COG0745">
    <property type="taxonomic scope" value="Bacteria"/>
</dbReference>
<feature type="domain" description="Response regulatory" evidence="7">
    <location>
        <begin position="2"/>
        <end position="119"/>
    </location>
</feature>
<evidence type="ECO:0000259" key="7">
    <source>
        <dbReference type="PROSITE" id="PS50110"/>
    </source>
</evidence>
<accession>D6Z2G0</accession>
<gene>
    <name evidence="8" type="ordered locus">DaAHT2_1037</name>
</gene>
<name>D6Z2G0_DESAT</name>
<reference evidence="9" key="1">
    <citation type="submission" date="2010-02" db="EMBL/GenBank/DDBJ databases">
        <title>Complete sequence of Desulfurivibrio alkaliphilus AHT2.</title>
        <authorList>
            <consortium name="US DOE Joint Genome Institute"/>
            <person name="Pitluck S."/>
            <person name="Chertkov O."/>
            <person name="Detter J.C."/>
            <person name="Han C."/>
            <person name="Tapia R."/>
            <person name="Larimer F."/>
            <person name="Land M."/>
            <person name="Hauser L."/>
            <person name="Kyrpides N."/>
            <person name="Mikhailova N."/>
            <person name="Sorokin D.Y."/>
            <person name="Muyzer G."/>
            <person name="Woyke T."/>
        </authorList>
    </citation>
    <scope>NUCLEOTIDE SEQUENCE [LARGE SCALE GENOMIC DNA]</scope>
    <source>
        <strain evidence="9">DSM 19089 / UNIQEM U267 / AHT2</strain>
    </source>
</reference>
<dbReference type="GO" id="GO:0000156">
    <property type="term" value="F:phosphorelay response regulator activity"/>
    <property type="evidence" value="ECO:0007669"/>
    <property type="project" value="TreeGrafter"/>
</dbReference>
<feature type="modified residue" description="4-aspartylphosphate" evidence="6">
    <location>
        <position position="52"/>
    </location>
</feature>
<dbReference type="CDD" id="cd17574">
    <property type="entry name" value="REC_OmpR"/>
    <property type="match status" value="1"/>
</dbReference>
<dbReference type="EMBL" id="CP001940">
    <property type="protein sequence ID" value="ADH85735.1"/>
    <property type="molecule type" value="Genomic_DNA"/>
</dbReference>
<evidence type="ECO:0000256" key="5">
    <source>
        <dbReference type="ARBA" id="ARBA00023163"/>
    </source>
</evidence>
<evidence type="ECO:0000256" key="1">
    <source>
        <dbReference type="ARBA" id="ARBA00022553"/>
    </source>
</evidence>
<organism evidence="8 9">
    <name type="scientific">Desulfurivibrio alkaliphilus (strain DSM 19089 / UNIQEM U267 / AHT2)</name>
    <dbReference type="NCBI Taxonomy" id="589865"/>
    <lineage>
        <taxon>Bacteria</taxon>
        <taxon>Pseudomonadati</taxon>
        <taxon>Thermodesulfobacteriota</taxon>
        <taxon>Desulfobulbia</taxon>
        <taxon>Desulfobulbales</taxon>
        <taxon>Desulfobulbaceae</taxon>
        <taxon>Desulfurivibrio</taxon>
    </lineage>
</organism>
<evidence type="ECO:0000313" key="8">
    <source>
        <dbReference type="EMBL" id="ADH85735.1"/>
    </source>
</evidence>
<evidence type="ECO:0000256" key="3">
    <source>
        <dbReference type="ARBA" id="ARBA00023015"/>
    </source>
</evidence>
<dbReference type="PANTHER" id="PTHR48111">
    <property type="entry name" value="REGULATOR OF RPOS"/>
    <property type="match status" value="1"/>
</dbReference>
<keyword evidence="2" id="KW-0902">Two-component regulatory system</keyword>
<dbReference type="SUPFAM" id="SSF52172">
    <property type="entry name" value="CheY-like"/>
    <property type="match status" value="1"/>
</dbReference>